<accession>A0ACC1PGZ2</accession>
<gene>
    <name evidence="1" type="ORF">NUW58_g2135</name>
</gene>
<reference evidence="1" key="1">
    <citation type="submission" date="2022-10" db="EMBL/GenBank/DDBJ databases">
        <title>Genome Sequence of Xylaria curta.</title>
        <authorList>
            <person name="Buettner E."/>
        </authorList>
    </citation>
    <scope>NUCLEOTIDE SEQUENCE</scope>
    <source>
        <strain evidence="1">Babe10</strain>
    </source>
</reference>
<sequence>MAKRYSSLDLDTWRLQLSQTIEKLGQELNKFEAAHKDRELEGDSTDGNGDDNRDDAVHADDESGVAYDDDSSSETKGFFCPEVECRGRKADATLKKYVRHYDTHVKCQVPCAVCPTISYHVAALKRHCSKCLELKKKRNMPEYSKELTEMRAARENESRRAFAKARKALASNKRSHGPDADDSRSRKKARLDKRMDVSTCRAADRNISSSGSTLGIDIEHNGYSIAEATNRCARAQNTTSPGSAPGGIDTTNRSIASPVVTRLTGNNTTTISEALDFASSTADESATCHIESQYSIAQDIAPLMETLSIVRMMDNSSMYANSQVSATQHPIMATRASSFLSHTMDGLYVYADGQYPTAQDTATAINAPRVYFPNDQYSIRPDVVTATRASSFVSHSMDGSAMYINDQYPIARNTAMLQDPPS</sequence>
<keyword evidence="2" id="KW-1185">Reference proteome</keyword>
<protein>
    <submittedName>
        <fullName evidence="1">Uncharacterized protein</fullName>
    </submittedName>
</protein>
<name>A0ACC1PGZ2_9PEZI</name>
<comment type="caution">
    <text evidence="1">The sequence shown here is derived from an EMBL/GenBank/DDBJ whole genome shotgun (WGS) entry which is preliminary data.</text>
</comment>
<proteinExistence type="predicted"/>
<evidence type="ECO:0000313" key="2">
    <source>
        <dbReference type="Proteomes" id="UP001143856"/>
    </source>
</evidence>
<dbReference type="EMBL" id="JAPDGR010000263">
    <property type="protein sequence ID" value="KAJ2992521.1"/>
    <property type="molecule type" value="Genomic_DNA"/>
</dbReference>
<evidence type="ECO:0000313" key="1">
    <source>
        <dbReference type="EMBL" id="KAJ2992521.1"/>
    </source>
</evidence>
<dbReference type="Proteomes" id="UP001143856">
    <property type="component" value="Unassembled WGS sequence"/>
</dbReference>
<organism evidence="1 2">
    <name type="scientific">Xylaria curta</name>
    <dbReference type="NCBI Taxonomy" id="42375"/>
    <lineage>
        <taxon>Eukaryota</taxon>
        <taxon>Fungi</taxon>
        <taxon>Dikarya</taxon>
        <taxon>Ascomycota</taxon>
        <taxon>Pezizomycotina</taxon>
        <taxon>Sordariomycetes</taxon>
        <taxon>Xylariomycetidae</taxon>
        <taxon>Xylariales</taxon>
        <taxon>Xylariaceae</taxon>
        <taxon>Xylaria</taxon>
    </lineage>
</organism>